<proteinExistence type="predicted"/>
<keyword evidence="2" id="KW-1185">Reference proteome</keyword>
<protein>
    <submittedName>
        <fullName evidence="1">Uncharacterized protein</fullName>
    </submittedName>
</protein>
<accession>L8JJH1</accession>
<sequence>MANRPNTNTTKNKYLNFFMSLKIFVEELAAGVLLEWQ</sequence>
<dbReference type="Proteomes" id="UP000011135">
    <property type="component" value="Unassembled WGS sequence"/>
</dbReference>
<dbReference type="EMBL" id="AMZN01000116">
    <property type="protein sequence ID" value="ELR68388.1"/>
    <property type="molecule type" value="Genomic_DNA"/>
</dbReference>
<dbReference type="AlphaFoldDB" id="L8JJH1"/>
<comment type="caution">
    <text evidence="1">The sequence shown here is derived from an EMBL/GenBank/DDBJ whole genome shotgun (WGS) entry which is preliminary data.</text>
</comment>
<reference evidence="1 2" key="1">
    <citation type="submission" date="2012-12" db="EMBL/GenBank/DDBJ databases">
        <title>Genome assembly of Fulvivirga imtechensis AK7.</title>
        <authorList>
            <person name="Nupur N."/>
            <person name="Khatri I."/>
            <person name="Kumar R."/>
            <person name="Subramanian S."/>
            <person name="Pinnaka A."/>
        </authorList>
    </citation>
    <scope>NUCLEOTIDE SEQUENCE [LARGE SCALE GENOMIC DNA]</scope>
    <source>
        <strain evidence="1 2">AK7</strain>
    </source>
</reference>
<name>L8JJH1_9BACT</name>
<gene>
    <name evidence="1" type="ORF">C900_00420</name>
</gene>
<evidence type="ECO:0000313" key="2">
    <source>
        <dbReference type="Proteomes" id="UP000011135"/>
    </source>
</evidence>
<organism evidence="1 2">
    <name type="scientific">Fulvivirga imtechensis AK7</name>
    <dbReference type="NCBI Taxonomy" id="1237149"/>
    <lineage>
        <taxon>Bacteria</taxon>
        <taxon>Pseudomonadati</taxon>
        <taxon>Bacteroidota</taxon>
        <taxon>Cytophagia</taxon>
        <taxon>Cytophagales</taxon>
        <taxon>Fulvivirgaceae</taxon>
        <taxon>Fulvivirga</taxon>
    </lineage>
</organism>
<dbReference type="STRING" id="1237149.C900_00420"/>
<evidence type="ECO:0000313" key="1">
    <source>
        <dbReference type="EMBL" id="ELR68388.1"/>
    </source>
</evidence>